<dbReference type="Proteomes" id="UP001066276">
    <property type="component" value="Chromosome 4_1"/>
</dbReference>
<dbReference type="EMBL" id="JANPWB010000007">
    <property type="protein sequence ID" value="KAJ1171490.1"/>
    <property type="molecule type" value="Genomic_DNA"/>
</dbReference>
<organism evidence="1 2">
    <name type="scientific">Pleurodeles waltl</name>
    <name type="common">Iberian ribbed newt</name>
    <dbReference type="NCBI Taxonomy" id="8319"/>
    <lineage>
        <taxon>Eukaryota</taxon>
        <taxon>Metazoa</taxon>
        <taxon>Chordata</taxon>
        <taxon>Craniata</taxon>
        <taxon>Vertebrata</taxon>
        <taxon>Euteleostomi</taxon>
        <taxon>Amphibia</taxon>
        <taxon>Batrachia</taxon>
        <taxon>Caudata</taxon>
        <taxon>Salamandroidea</taxon>
        <taxon>Salamandridae</taxon>
        <taxon>Pleurodelinae</taxon>
        <taxon>Pleurodeles</taxon>
    </lineage>
</organism>
<dbReference type="InterPro" id="IPR042566">
    <property type="entry name" value="L1_C"/>
</dbReference>
<keyword evidence="2" id="KW-1185">Reference proteome</keyword>
<dbReference type="Gene3D" id="3.30.250.20">
    <property type="entry name" value="L1 transposable element, C-terminal domain"/>
    <property type="match status" value="1"/>
</dbReference>
<proteinExistence type="predicted"/>
<comment type="caution">
    <text evidence="1">The sequence shown here is derived from an EMBL/GenBank/DDBJ whole genome shotgun (WGS) entry which is preliminary data.</text>
</comment>
<gene>
    <name evidence="1" type="ORF">NDU88_003351</name>
</gene>
<protein>
    <submittedName>
        <fullName evidence="1">Uncharacterized protein</fullName>
    </submittedName>
</protein>
<evidence type="ECO:0000313" key="1">
    <source>
        <dbReference type="EMBL" id="KAJ1171490.1"/>
    </source>
</evidence>
<name>A0AAV7T4F0_PLEWA</name>
<evidence type="ECO:0000313" key="2">
    <source>
        <dbReference type="Proteomes" id="UP001066276"/>
    </source>
</evidence>
<dbReference type="AlphaFoldDB" id="A0AAV7T4F0"/>
<accession>A0AAV7T4F0</accession>
<sequence>MCVAATGSSGKRGLGQGPRPHPFVCLCPPYPPIPPSFFIAVKRVAPGATFGAPIWASHHLDLDRGEGDSCPACPHITSDPSHPAGFQGAHTNTAAHWTSAWEWPLRTSRTQWSSAAGDGPWLVAAEGSTQQDWRNRISRGEAHSGAAPGGVYRLGPKRRDDANRHRPFIACLLHRVQTRQLLQAARAHSLFWLDDLEVRLTADFSKETSERRRACWALRPHLRQLDVKYGLFEPARMWITKNGVSRDFYDPDDLRVFLEGLQNQTQSMDTASSIRSQDPLGPLLSVALSTPAPEYMEQTTAGSHPRGRDLERLMKSHDDTGQVLTGTSLAHL</sequence>
<reference evidence="1" key="1">
    <citation type="journal article" date="2022" name="bioRxiv">
        <title>Sequencing and chromosome-scale assembly of the giantPleurodeles waltlgenome.</title>
        <authorList>
            <person name="Brown T."/>
            <person name="Elewa A."/>
            <person name="Iarovenko S."/>
            <person name="Subramanian E."/>
            <person name="Araus A.J."/>
            <person name="Petzold A."/>
            <person name="Susuki M."/>
            <person name="Suzuki K.-i.T."/>
            <person name="Hayashi T."/>
            <person name="Toyoda A."/>
            <person name="Oliveira C."/>
            <person name="Osipova E."/>
            <person name="Leigh N.D."/>
            <person name="Simon A."/>
            <person name="Yun M.H."/>
        </authorList>
    </citation>
    <scope>NUCLEOTIDE SEQUENCE</scope>
    <source>
        <strain evidence="1">20211129_DDA</strain>
        <tissue evidence="1">Liver</tissue>
    </source>
</reference>